<evidence type="ECO:0000256" key="1">
    <source>
        <dbReference type="SAM" id="MobiDB-lite"/>
    </source>
</evidence>
<dbReference type="Proteomes" id="UP001150538">
    <property type="component" value="Unassembled WGS sequence"/>
</dbReference>
<sequence>MTAINNEVDEIDEIQDYLLQNGRGNRPSYEKQRRGLSTKFLVIVFAMFVVLSALITVFSAYKEPIHLYLDEFSSKYVVHRDTRFSKPAEKLYTDNIYVVSMPKDMLRRGHAQSLFDTLGLDVQYVRGVDLYKDYMAVKAPGGLEHNMIAGVGGDWMAHREIWRDFLAKGYETALVLEDDVDMNMDIREQIKKGLSVLGISNSTLSEKPGLPPSPKDATKRDVNKDATAADADNGKLSSKKAAVDWDVFYVGHCGTEQESTTPVDPSFKPLIKVKSARCTFGYLINKRGVEKLLDYFGNDCYGPLDQMMALEITKGKINAYALVPSAMDHRIYGEKDTKYPWFSPTSLLNSAIKHVMRFGHLYTSDETVYMDI</sequence>
<organism evidence="4 5">
    <name type="scientific">Mycoemilia scoparia</name>
    <dbReference type="NCBI Taxonomy" id="417184"/>
    <lineage>
        <taxon>Eukaryota</taxon>
        <taxon>Fungi</taxon>
        <taxon>Fungi incertae sedis</taxon>
        <taxon>Zoopagomycota</taxon>
        <taxon>Kickxellomycotina</taxon>
        <taxon>Kickxellomycetes</taxon>
        <taxon>Kickxellales</taxon>
        <taxon>Kickxellaceae</taxon>
        <taxon>Mycoemilia</taxon>
    </lineage>
</organism>
<comment type="caution">
    <text evidence="4">The sequence shown here is derived from an EMBL/GenBank/DDBJ whole genome shotgun (WGS) entry which is preliminary data.</text>
</comment>
<feature type="region of interest" description="Disordered" evidence="1">
    <location>
        <begin position="203"/>
        <end position="233"/>
    </location>
</feature>
<dbReference type="OrthoDB" id="47375at2759"/>
<gene>
    <name evidence="4" type="ORF">H4219_003932</name>
</gene>
<name>A0A9W8DS80_9FUNG</name>
<keyword evidence="2" id="KW-1133">Transmembrane helix</keyword>
<reference evidence="4" key="1">
    <citation type="submission" date="2022-07" db="EMBL/GenBank/DDBJ databases">
        <title>Phylogenomic reconstructions and comparative analyses of Kickxellomycotina fungi.</title>
        <authorList>
            <person name="Reynolds N.K."/>
            <person name="Stajich J.E."/>
            <person name="Barry K."/>
            <person name="Grigoriev I.V."/>
            <person name="Crous P."/>
            <person name="Smith M.E."/>
        </authorList>
    </citation>
    <scope>NUCLEOTIDE SEQUENCE</scope>
    <source>
        <strain evidence="4">NBRC 100468</strain>
    </source>
</reference>
<dbReference type="EMBL" id="JANBPU010000112">
    <property type="protein sequence ID" value="KAJ1916169.1"/>
    <property type="molecule type" value="Genomic_DNA"/>
</dbReference>
<evidence type="ECO:0000313" key="5">
    <source>
        <dbReference type="Proteomes" id="UP001150538"/>
    </source>
</evidence>
<dbReference type="AlphaFoldDB" id="A0A9W8DS80"/>
<feature type="transmembrane region" description="Helical" evidence="2">
    <location>
        <begin position="40"/>
        <end position="61"/>
    </location>
</feature>
<keyword evidence="2" id="KW-0472">Membrane</keyword>
<keyword evidence="5" id="KW-1185">Reference proteome</keyword>
<evidence type="ECO:0000259" key="3">
    <source>
        <dbReference type="Pfam" id="PF01755"/>
    </source>
</evidence>
<dbReference type="InterPro" id="IPR002654">
    <property type="entry name" value="Glyco_trans_25"/>
</dbReference>
<proteinExistence type="predicted"/>
<accession>A0A9W8DS80</accession>
<evidence type="ECO:0000313" key="4">
    <source>
        <dbReference type="EMBL" id="KAJ1916169.1"/>
    </source>
</evidence>
<evidence type="ECO:0000256" key="2">
    <source>
        <dbReference type="SAM" id="Phobius"/>
    </source>
</evidence>
<dbReference type="Pfam" id="PF01755">
    <property type="entry name" value="Glyco_transf_25"/>
    <property type="match status" value="1"/>
</dbReference>
<feature type="domain" description="Glycosyl transferase family 25" evidence="3">
    <location>
        <begin position="95"/>
        <end position="308"/>
    </location>
</feature>
<keyword evidence="2" id="KW-0812">Transmembrane</keyword>
<protein>
    <recommendedName>
        <fullName evidence="3">Glycosyl transferase family 25 domain-containing protein</fullName>
    </recommendedName>
</protein>